<accession>A0A9W2Z1Q3</accession>
<feature type="region of interest" description="Disordered" evidence="2">
    <location>
        <begin position="378"/>
        <end position="400"/>
    </location>
</feature>
<dbReference type="GeneID" id="106050908"/>
<feature type="compositionally biased region" description="Polar residues" evidence="2">
    <location>
        <begin position="381"/>
        <end position="398"/>
    </location>
</feature>
<dbReference type="OMA" id="CHYCCTE"/>
<reference evidence="4" key="1">
    <citation type="submission" date="2025-08" db="UniProtKB">
        <authorList>
            <consortium name="RefSeq"/>
        </authorList>
    </citation>
    <scope>IDENTIFICATION</scope>
</reference>
<keyword evidence="3" id="KW-1185">Reference proteome</keyword>
<protein>
    <submittedName>
        <fullName evidence="4">Myosin-4-like isoform X1</fullName>
    </submittedName>
</protein>
<feature type="coiled-coil region" evidence="1">
    <location>
        <begin position="160"/>
        <end position="236"/>
    </location>
</feature>
<evidence type="ECO:0000313" key="4">
    <source>
        <dbReference type="RefSeq" id="XP_055868996.1"/>
    </source>
</evidence>
<evidence type="ECO:0000256" key="1">
    <source>
        <dbReference type="SAM" id="Coils"/>
    </source>
</evidence>
<dbReference type="Proteomes" id="UP001165740">
    <property type="component" value="Chromosome 15"/>
</dbReference>
<name>A0A9W2Z1Q3_BIOGL</name>
<evidence type="ECO:0000256" key="2">
    <source>
        <dbReference type="SAM" id="MobiDB-lite"/>
    </source>
</evidence>
<sequence length="508" mass="56471">MYLTDLEKVLINLMLALVTSKSVLGGFSSSPKDITPHKTSSLSLRCEPDADGSGAILAIHIKKKEAAGDAGNSTSLSDHVMSQRGVGESFVRATITAGNKITVVPTLTRFQTEGTVTGSAYLMVTIQSPDIDSVGLYECQVTRLDDEGNVKVNTEVAEVLQEVELSLETLQTRVKTLESQLPTIKVIAEAMARTVQEAKSSNELLEKDVAALKKENQELSDVVTGLTNQIRELTSRVDKVYNGQAEVNLDAGHVTTNDYSKLTDIVQKNQAETESRKEELEKVKEKLEELESTRIHILEEQMQSLREREKNVEDLAVKTEFIVNASFEPRIKELEKVNWKELYDNLDDIENKMIPNMVLNISKAQEDITELQKSFKELPPQDSSLTPSVGNTTQQIPTTKEPPKFDGPACYVCGDNTTQKQCTSKTSQDSLVCPAGRPACMTDVYQNGVFRRIYRRCVTQEECQASPSKSNSQCKDDNFMDVKAMECHFCCTSQLCNDYIRPSRDLVS</sequence>
<keyword evidence="1" id="KW-0175">Coiled coil</keyword>
<organism evidence="3 4">
    <name type="scientific">Biomphalaria glabrata</name>
    <name type="common">Bloodfluke planorb</name>
    <name type="synonym">Freshwater snail</name>
    <dbReference type="NCBI Taxonomy" id="6526"/>
    <lineage>
        <taxon>Eukaryota</taxon>
        <taxon>Metazoa</taxon>
        <taxon>Spiralia</taxon>
        <taxon>Lophotrochozoa</taxon>
        <taxon>Mollusca</taxon>
        <taxon>Gastropoda</taxon>
        <taxon>Heterobranchia</taxon>
        <taxon>Euthyneura</taxon>
        <taxon>Panpulmonata</taxon>
        <taxon>Hygrophila</taxon>
        <taxon>Lymnaeoidea</taxon>
        <taxon>Planorbidae</taxon>
        <taxon>Biomphalaria</taxon>
    </lineage>
</organism>
<gene>
    <name evidence="4" type="primary">LOC106050908</name>
</gene>
<dbReference type="AlphaFoldDB" id="A0A9W2Z1Q3"/>
<dbReference type="RefSeq" id="XP_055868996.1">
    <property type="nucleotide sequence ID" value="XM_056013021.1"/>
</dbReference>
<feature type="coiled-coil region" evidence="1">
    <location>
        <begin position="266"/>
        <end position="318"/>
    </location>
</feature>
<evidence type="ECO:0000313" key="3">
    <source>
        <dbReference type="Proteomes" id="UP001165740"/>
    </source>
</evidence>
<dbReference type="OrthoDB" id="6088067at2759"/>
<proteinExistence type="predicted"/>